<evidence type="ECO:0000256" key="3">
    <source>
        <dbReference type="ARBA" id="ARBA00004721"/>
    </source>
</evidence>
<keyword evidence="7 9" id="KW-1133">Transmembrane helix</keyword>
<dbReference type="GO" id="GO:0005743">
    <property type="term" value="C:mitochondrial inner membrane"/>
    <property type="evidence" value="ECO:0007669"/>
    <property type="project" value="TreeGrafter"/>
</dbReference>
<dbReference type="EMBL" id="HG793161">
    <property type="protein sequence ID" value="CRL28509.1"/>
    <property type="molecule type" value="Genomic_DNA"/>
</dbReference>
<dbReference type="InterPro" id="IPR044878">
    <property type="entry name" value="UbiA_sf"/>
</dbReference>
<dbReference type="Gene3D" id="1.10.357.140">
    <property type="entry name" value="UbiA prenyltransferase"/>
    <property type="match status" value="1"/>
</dbReference>
<feature type="transmembrane region" description="Helical" evidence="9">
    <location>
        <begin position="236"/>
        <end position="253"/>
    </location>
</feature>
<feature type="transmembrane region" description="Helical" evidence="9">
    <location>
        <begin position="192"/>
        <end position="215"/>
    </location>
</feature>
<dbReference type="GO" id="GO:0006744">
    <property type="term" value="P:ubiquinone biosynthetic process"/>
    <property type="evidence" value="ECO:0007669"/>
    <property type="project" value="TreeGrafter"/>
</dbReference>
<dbReference type="GO" id="GO:0140722">
    <property type="term" value="P:mycophenolic acid biosynthetic process"/>
    <property type="evidence" value="ECO:0007669"/>
    <property type="project" value="UniProtKB-ARBA"/>
</dbReference>
<dbReference type="STRING" id="1429867.A0A0G4PQ52"/>
<proteinExistence type="inferred from homology"/>
<comment type="pathway">
    <text evidence="3">Secondary metabolite biosynthesis; terpenoid biosynthesis.</text>
</comment>
<evidence type="ECO:0000256" key="8">
    <source>
        <dbReference type="ARBA" id="ARBA00023136"/>
    </source>
</evidence>
<sequence>MPAKILAREVSTAANPQSRILNLFSPSLLPYAELSRIHRLLGFYLNTSPYFVGIAFSASIASDLPASILLNRLAIFSIWSFFLRCAGCAWNDLIDSDLDSQIARTKSRPIPRGAVSKWNAAIFTFTLFVCGSSVLLFLPWQCAIEAGIKIFFALLYPFSKRFTNYPQVTLANIGWAIPMTMHSLGVDPFDHLLPTVCMFLFIATVIITVDVVYACQDIEEDIKVGVKSMAVRFRNCIPTLAYSLFYMSTALLAMAGGLIGLGIPFFVISVGGHFFGFKGLLKATQIGRSSGVEKSAKAYCFLSSIFWVLGFAVENYFSTFA</sequence>
<dbReference type="PANTHER" id="PTHR11048">
    <property type="entry name" value="PRENYLTRANSFERASES"/>
    <property type="match status" value="1"/>
</dbReference>
<keyword evidence="6 9" id="KW-0812">Transmembrane</keyword>
<reference evidence="10 11" key="1">
    <citation type="journal article" date="2014" name="Nat. Commun.">
        <title>Multiple recent horizontal transfers of a large genomic region in cheese making fungi.</title>
        <authorList>
            <person name="Cheeseman K."/>
            <person name="Ropars J."/>
            <person name="Renault P."/>
            <person name="Dupont J."/>
            <person name="Gouzy J."/>
            <person name="Branca A."/>
            <person name="Abraham A.L."/>
            <person name="Ceppi M."/>
            <person name="Conseiller E."/>
            <person name="Debuchy R."/>
            <person name="Malagnac F."/>
            <person name="Goarin A."/>
            <person name="Silar P."/>
            <person name="Lacoste S."/>
            <person name="Sallet E."/>
            <person name="Bensimon A."/>
            <person name="Giraud T."/>
            <person name="Brygoo Y."/>
        </authorList>
    </citation>
    <scope>NUCLEOTIDE SEQUENCE [LARGE SCALE GENOMIC DNA]</scope>
    <source>
        <strain evidence="11">FM 013</strain>
    </source>
</reference>
<dbReference type="FunFam" id="1.10.357.140:FF:000008">
    <property type="entry name" value="4-hydroxybenzoate octaprenyltransferase"/>
    <property type="match status" value="1"/>
</dbReference>
<protein>
    <submittedName>
        <fullName evidence="10">UbiA prenyltransferase</fullName>
    </submittedName>
</protein>
<feature type="transmembrane region" description="Helical" evidence="9">
    <location>
        <begin position="73"/>
        <end position="94"/>
    </location>
</feature>
<accession>A0A0G4PQ52</accession>
<feature type="transmembrane region" description="Helical" evidence="9">
    <location>
        <begin position="115"/>
        <end position="138"/>
    </location>
</feature>
<dbReference type="GO" id="GO:0016114">
    <property type="term" value="P:terpenoid biosynthetic process"/>
    <property type="evidence" value="ECO:0007669"/>
    <property type="project" value="UniProtKB-UniPathway"/>
</dbReference>
<feature type="transmembrane region" description="Helical" evidence="9">
    <location>
        <begin position="41"/>
        <end position="61"/>
    </location>
</feature>
<evidence type="ECO:0000256" key="2">
    <source>
        <dbReference type="ARBA" id="ARBA00004141"/>
    </source>
</evidence>
<feature type="transmembrane region" description="Helical" evidence="9">
    <location>
        <begin position="259"/>
        <end position="277"/>
    </location>
</feature>
<evidence type="ECO:0000313" key="11">
    <source>
        <dbReference type="Proteomes" id="UP000053732"/>
    </source>
</evidence>
<comment type="similarity">
    <text evidence="4">Belongs to the UbiA prenyltransferase family.</text>
</comment>
<organism evidence="10 11">
    <name type="scientific">Penicillium camemberti (strain FM 013)</name>
    <dbReference type="NCBI Taxonomy" id="1429867"/>
    <lineage>
        <taxon>Eukaryota</taxon>
        <taxon>Fungi</taxon>
        <taxon>Dikarya</taxon>
        <taxon>Ascomycota</taxon>
        <taxon>Pezizomycotina</taxon>
        <taxon>Eurotiomycetes</taxon>
        <taxon>Eurotiomycetidae</taxon>
        <taxon>Eurotiales</taxon>
        <taxon>Aspergillaceae</taxon>
        <taxon>Penicillium</taxon>
    </lineage>
</organism>
<evidence type="ECO:0000256" key="9">
    <source>
        <dbReference type="SAM" id="Phobius"/>
    </source>
</evidence>
<evidence type="ECO:0000256" key="1">
    <source>
        <dbReference type="ARBA" id="ARBA00001946"/>
    </source>
</evidence>
<dbReference type="AlphaFoldDB" id="A0A0G4PQ52"/>
<evidence type="ECO:0000313" key="10">
    <source>
        <dbReference type="EMBL" id="CRL28509.1"/>
    </source>
</evidence>
<name>A0A0G4PQ52_PENC3</name>
<keyword evidence="11" id="KW-1185">Reference proteome</keyword>
<dbReference type="PANTHER" id="PTHR11048:SF39">
    <property type="entry name" value="POLYPRENYL TRANSFERASE AUSN"/>
    <property type="match status" value="1"/>
</dbReference>
<keyword evidence="8 9" id="KW-0472">Membrane</keyword>
<dbReference type="CDD" id="cd13959">
    <property type="entry name" value="PT_UbiA_COQ2"/>
    <property type="match status" value="1"/>
</dbReference>
<dbReference type="Pfam" id="PF01040">
    <property type="entry name" value="UbiA"/>
    <property type="match status" value="1"/>
</dbReference>
<evidence type="ECO:0000256" key="7">
    <source>
        <dbReference type="ARBA" id="ARBA00022989"/>
    </source>
</evidence>
<dbReference type="UniPathway" id="UPA00213"/>
<feature type="transmembrane region" description="Helical" evidence="9">
    <location>
        <begin position="298"/>
        <end position="317"/>
    </location>
</feature>
<evidence type="ECO:0000256" key="5">
    <source>
        <dbReference type="ARBA" id="ARBA00022679"/>
    </source>
</evidence>
<dbReference type="Proteomes" id="UP000053732">
    <property type="component" value="Unassembled WGS sequence"/>
</dbReference>
<dbReference type="InterPro" id="IPR000537">
    <property type="entry name" value="UbiA_prenyltransferase"/>
</dbReference>
<keyword evidence="5 10" id="KW-0808">Transferase</keyword>
<gene>
    <name evidence="10" type="ORF">PCAMFM013_S028g000062</name>
</gene>
<dbReference type="GO" id="GO:0008412">
    <property type="term" value="F:4-hydroxybenzoate polyprenyltransferase activity"/>
    <property type="evidence" value="ECO:0007669"/>
    <property type="project" value="TreeGrafter"/>
</dbReference>
<dbReference type="InterPro" id="IPR039653">
    <property type="entry name" value="Prenyltransferase"/>
</dbReference>
<comment type="cofactor">
    <cofactor evidence="1">
        <name>Mg(2+)</name>
        <dbReference type="ChEBI" id="CHEBI:18420"/>
    </cofactor>
</comment>
<dbReference type="Gene3D" id="1.20.120.1780">
    <property type="entry name" value="UbiA prenyltransferase"/>
    <property type="match status" value="1"/>
</dbReference>
<evidence type="ECO:0000256" key="6">
    <source>
        <dbReference type="ARBA" id="ARBA00022692"/>
    </source>
</evidence>
<comment type="subcellular location">
    <subcellularLocation>
        <location evidence="2">Membrane</location>
        <topology evidence="2">Multi-pass membrane protein</topology>
    </subcellularLocation>
</comment>
<evidence type="ECO:0000256" key="4">
    <source>
        <dbReference type="ARBA" id="ARBA00005985"/>
    </source>
</evidence>